<dbReference type="Proteomes" id="UP000553193">
    <property type="component" value="Unassembled WGS sequence"/>
</dbReference>
<evidence type="ECO:0000313" key="2">
    <source>
        <dbReference type="EMBL" id="MBB3898640.1"/>
    </source>
</evidence>
<reference evidence="2 3" key="1">
    <citation type="submission" date="2020-08" db="EMBL/GenBank/DDBJ databases">
        <title>Genomic Encyclopedia of Type Strains, Phase IV (KMG-IV): sequencing the most valuable type-strain genomes for metagenomic binning, comparative biology and taxonomic classification.</title>
        <authorList>
            <person name="Goeker M."/>
        </authorList>
    </citation>
    <scope>NUCLEOTIDE SEQUENCE [LARGE SCALE GENOMIC DNA]</scope>
    <source>
        <strain evidence="2 3">DSM 19979</strain>
    </source>
</reference>
<name>A0A840ADZ8_9PROT</name>
<proteinExistence type="predicted"/>
<comment type="caution">
    <text evidence="2">The sequence shown here is derived from an EMBL/GenBank/DDBJ whole genome shotgun (WGS) entry which is preliminary data.</text>
</comment>
<organism evidence="2 3">
    <name type="scientific">Roseococcus suduntuyensis</name>
    <dbReference type="NCBI Taxonomy" id="455361"/>
    <lineage>
        <taxon>Bacteria</taxon>
        <taxon>Pseudomonadati</taxon>
        <taxon>Pseudomonadota</taxon>
        <taxon>Alphaproteobacteria</taxon>
        <taxon>Acetobacterales</taxon>
        <taxon>Roseomonadaceae</taxon>
        <taxon>Roseococcus</taxon>
    </lineage>
</organism>
<feature type="compositionally biased region" description="Pro residues" evidence="1">
    <location>
        <begin position="105"/>
        <end position="118"/>
    </location>
</feature>
<dbReference type="AlphaFoldDB" id="A0A840ADZ8"/>
<evidence type="ECO:0000256" key="1">
    <source>
        <dbReference type="SAM" id="MobiDB-lite"/>
    </source>
</evidence>
<sequence length="169" mass="16911">MPAKALPGLALLALLLPGCGALPERGNPLSLWRDATGASLDGRLPPPGLDQPTPNLASVPPVPNRPDLATRNAILRGLEGTRDAAAAPLPEGRDDAPRAAAASPGNPPIPAGPPPPPRLVRAPGVPWGPARGAAPEPALPPLPQPEPGAPPPPPTPELLAPPPPNLRGG</sequence>
<feature type="compositionally biased region" description="Low complexity" evidence="1">
    <location>
        <begin position="119"/>
        <end position="136"/>
    </location>
</feature>
<keyword evidence="3" id="KW-1185">Reference proteome</keyword>
<evidence type="ECO:0000313" key="3">
    <source>
        <dbReference type="Proteomes" id="UP000553193"/>
    </source>
</evidence>
<feature type="region of interest" description="Disordered" evidence="1">
    <location>
        <begin position="36"/>
        <end position="169"/>
    </location>
</feature>
<feature type="compositionally biased region" description="Pro residues" evidence="1">
    <location>
        <begin position="137"/>
        <end position="169"/>
    </location>
</feature>
<accession>A0A840ADZ8</accession>
<gene>
    <name evidence="2" type="ORF">GGQ83_002083</name>
</gene>
<dbReference type="EMBL" id="JACIDJ010000003">
    <property type="protein sequence ID" value="MBB3898640.1"/>
    <property type="molecule type" value="Genomic_DNA"/>
</dbReference>
<protein>
    <submittedName>
        <fullName evidence="2">Uncharacterized protein</fullName>
    </submittedName>
</protein>